<evidence type="ECO:0000256" key="3">
    <source>
        <dbReference type="RuleBase" id="RU361203"/>
    </source>
</evidence>
<dbReference type="InterPro" id="IPR008963">
    <property type="entry name" value="Purple_acid_Pase-like_N"/>
</dbReference>
<evidence type="ECO:0000256" key="4">
    <source>
        <dbReference type="SAM" id="Phobius"/>
    </source>
</evidence>
<organism evidence="8 9">
    <name type="scientific">Stentor coeruleus</name>
    <dbReference type="NCBI Taxonomy" id="5963"/>
    <lineage>
        <taxon>Eukaryota</taxon>
        <taxon>Sar</taxon>
        <taxon>Alveolata</taxon>
        <taxon>Ciliophora</taxon>
        <taxon>Postciliodesmatophora</taxon>
        <taxon>Heterotrichea</taxon>
        <taxon>Heterotrichida</taxon>
        <taxon>Stentoridae</taxon>
        <taxon>Stentor</taxon>
    </lineage>
</organism>
<dbReference type="InterPro" id="IPR029052">
    <property type="entry name" value="Metallo-depent_PP-like"/>
</dbReference>
<feature type="domain" description="Purple acid phosphatase N-terminal" evidence="7">
    <location>
        <begin position="133"/>
        <end position="230"/>
    </location>
</feature>
<dbReference type="EMBL" id="MPUH01000291">
    <property type="protein sequence ID" value="OMJ83789.1"/>
    <property type="molecule type" value="Genomic_DNA"/>
</dbReference>
<dbReference type="SUPFAM" id="SSF56300">
    <property type="entry name" value="Metallo-dependent phosphatases"/>
    <property type="match status" value="1"/>
</dbReference>
<dbReference type="GO" id="GO:0003993">
    <property type="term" value="F:acid phosphatase activity"/>
    <property type="evidence" value="ECO:0007669"/>
    <property type="project" value="UniProtKB-EC"/>
</dbReference>
<dbReference type="InterPro" id="IPR004843">
    <property type="entry name" value="Calcineurin-like_PHP"/>
</dbReference>
<feature type="domain" description="Calcineurin-like phosphoesterase" evidence="5">
    <location>
        <begin position="248"/>
        <end position="446"/>
    </location>
</feature>
<dbReference type="Proteomes" id="UP000187209">
    <property type="component" value="Unassembled WGS sequence"/>
</dbReference>
<evidence type="ECO:0000259" key="7">
    <source>
        <dbReference type="Pfam" id="PF16656"/>
    </source>
</evidence>
<dbReference type="CDD" id="cd00839">
    <property type="entry name" value="MPP_PAPs"/>
    <property type="match status" value="1"/>
</dbReference>
<accession>A0A1R2C489</accession>
<evidence type="ECO:0000256" key="1">
    <source>
        <dbReference type="ARBA" id="ARBA00022729"/>
    </source>
</evidence>
<dbReference type="InterPro" id="IPR015914">
    <property type="entry name" value="PAPs_N"/>
</dbReference>
<dbReference type="AlphaFoldDB" id="A0A1R2C489"/>
<comment type="caution">
    <text evidence="8">The sequence shown here is derived from an EMBL/GenBank/DDBJ whole genome shotgun (WGS) entry which is preliminary data.</text>
</comment>
<feature type="transmembrane region" description="Helical" evidence="4">
    <location>
        <begin position="7"/>
        <end position="24"/>
    </location>
</feature>
<keyword evidence="2" id="KW-0325">Glycoprotein</keyword>
<keyword evidence="4" id="KW-1133">Transmembrane helix</keyword>
<comment type="similarity">
    <text evidence="3">Belongs to the metallophosphoesterase superfamily. Purple acid phosphatase family.</text>
</comment>
<evidence type="ECO:0000259" key="5">
    <source>
        <dbReference type="Pfam" id="PF00149"/>
    </source>
</evidence>
<dbReference type="InterPro" id="IPR025733">
    <property type="entry name" value="PAPs_C"/>
</dbReference>
<keyword evidence="4" id="KW-0472">Membrane</keyword>
<dbReference type="Pfam" id="PF00149">
    <property type="entry name" value="Metallophos"/>
    <property type="match status" value="1"/>
</dbReference>
<gene>
    <name evidence="8" type="ORF">SteCoe_15197</name>
</gene>
<dbReference type="SUPFAM" id="SSF49363">
    <property type="entry name" value="Purple acid phosphatase, N-terminal domain"/>
    <property type="match status" value="1"/>
</dbReference>
<dbReference type="Pfam" id="PF14008">
    <property type="entry name" value="Metallophos_C"/>
    <property type="match status" value="1"/>
</dbReference>
<dbReference type="EC" id="3.1.3.2" evidence="3"/>
<evidence type="ECO:0000313" key="9">
    <source>
        <dbReference type="Proteomes" id="UP000187209"/>
    </source>
</evidence>
<dbReference type="InterPro" id="IPR041792">
    <property type="entry name" value="MPP_PAP"/>
</dbReference>
<evidence type="ECO:0000313" key="8">
    <source>
        <dbReference type="EMBL" id="OMJ83789.1"/>
    </source>
</evidence>
<dbReference type="PANTHER" id="PTHR45867:SF10">
    <property type="entry name" value="PURPLE ACID PHOSPHATASE"/>
    <property type="match status" value="1"/>
</dbReference>
<dbReference type="OrthoDB" id="45007at2759"/>
<feature type="domain" description="Purple acid phosphatase C-terminal" evidence="6">
    <location>
        <begin position="473"/>
        <end position="533"/>
    </location>
</feature>
<dbReference type="Pfam" id="PF16656">
    <property type="entry name" value="Pur_ac_phosph_N"/>
    <property type="match status" value="1"/>
</dbReference>
<dbReference type="Gene3D" id="2.60.40.380">
    <property type="entry name" value="Purple acid phosphatase-like, N-terminal"/>
    <property type="match status" value="1"/>
</dbReference>
<dbReference type="PANTHER" id="PTHR45867">
    <property type="entry name" value="PURPLE ACID PHOSPHATASE"/>
    <property type="match status" value="1"/>
</dbReference>
<evidence type="ECO:0000259" key="6">
    <source>
        <dbReference type="Pfam" id="PF14008"/>
    </source>
</evidence>
<proteinExistence type="inferred from homology"/>
<comment type="catalytic activity">
    <reaction evidence="3">
        <text>a phosphate monoester + H2O = an alcohol + phosphate</text>
        <dbReference type="Rhea" id="RHEA:15017"/>
        <dbReference type="ChEBI" id="CHEBI:15377"/>
        <dbReference type="ChEBI" id="CHEBI:30879"/>
        <dbReference type="ChEBI" id="CHEBI:43474"/>
        <dbReference type="ChEBI" id="CHEBI:67140"/>
        <dbReference type="EC" id="3.1.3.2"/>
    </reaction>
</comment>
<keyword evidence="4" id="KW-0812">Transmembrane</keyword>
<keyword evidence="3" id="KW-0378">Hydrolase</keyword>
<reference evidence="8 9" key="1">
    <citation type="submission" date="2016-11" db="EMBL/GenBank/DDBJ databases">
        <title>The macronuclear genome of Stentor coeruleus: a giant cell with tiny introns.</title>
        <authorList>
            <person name="Slabodnick M."/>
            <person name="Ruby J.G."/>
            <person name="Reiff S.B."/>
            <person name="Swart E.C."/>
            <person name="Gosai S."/>
            <person name="Prabakaran S."/>
            <person name="Witkowska E."/>
            <person name="Larue G.E."/>
            <person name="Fisher S."/>
            <person name="Freeman R.M."/>
            <person name="Gunawardena J."/>
            <person name="Chu W."/>
            <person name="Stover N.A."/>
            <person name="Gregory B.D."/>
            <person name="Nowacki M."/>
            <person name="Derisi J."/>
            <person name="Roy S.W."/>
            <person name="Marshall W.F."/>
            <person name="Sood P."/>
        </authorList>
    </citation>
    <scope>NUCLEOTIDE SEQUENCE [LARGE SCALE GENOMIC DNA]</scope>
    <source>
        <strain evidence="8">WM001</strain>
    </source>
</reference>
<protein>
    <recommendedName>
        <fullName evidence="3">Purple acid phosphatase</fullName>
        <ecNumber evidence="3">3.1.3.2</ecNumber>
    </recommendedName>
</protein>
<sequence length="540" mass="63193">MGLTFEVFLAATLLIYLSFTHFHFKSYDLALIKEKKSVKLHLAEILSTEDLNDVFITNLKLSSDQRTLTKSILTDTNYLSDFVNTSNFEIVHPHSFVSPNSIQDFTNISNINQAPNFPLNEITSEYNFWRIYPEQIHLSWTENEFEMRVTWVTYIYLAGRLVYRSLICDDGNGATNWTEIETSTISFDEGNNMIRIQYIHTGVMKNIKDNCIYEYMVGNSWFWSDFYSFHGITPSYSRNNSFKKGGARLIIIGDWGIGIIGTFTNALLKEDIENRQIDGIIHLGDLAYDLQEDEGKNGDKFLNMIQPIAAKVPYMTIPGNHESSKNFTHYSTRFNMPINNANEGKGWFYSYNLGKAHFIMMNLEQYYLSWLGECIEPHINWLIEDLKEAQLNRDIRPWIIFMSHRPFYCSTNSSNCFRDVKKIKLIEEILYENKIDLVLQAHVHNYERDSPVYNNTNLSGPNDTEHYYYSPKAPIYIVNGNAGNYEAHNDQFTKLKEEWFIYGTVDYGYSRLIVFNETHLHFEMYSSEKNQEVDYFWIIK</sequence>
<dbReference type="Gene3D" id="3.60.21.10">
    <property type="match status" value="1"/>
</dbReference>
<name>A0A1R2C489_9CILI</name>
<dbReference type="GO" id="GO:0046872">
    <property type="term" value="F:metal ion binding"/>
    <property type="evidence" value="ECO:0007669"/>
    <property type="project" value="InterPro"/>
</dbReference>
<keyword evidence="9" id="KW-1185">Reference proteome</keyword>
<evidence type="ECO:0000256" key="2">
    <source>
        <dbReference type="ARBA" id="ARBA00023180"/>
    </source>
</evidence>
<keyword evidence="1" id="KW-0732">Signal</keyword>